<dbReference type="Proteomes" id="UP000480178">
    <property type="component" value="Chromosome"/>
</dbReference>
<keyword evidence="2" id="KW-0560">Oxidoreductase</keyword>
<evidence type="ECO:0000313" key="3">
    <source>
        <dbReference type="Proteomes" id="UP000480178"/>
    </source>
</evidence>
<dbReference type="SUPFAM" id="SSF54909">
    <property type="entry name" value="Dimeric alpha+beta barrel"/>
    <property type="match status" value="1"/>
</dbReference>
<name>A0A6C0GC86_9BACT</name>
<dbReference type="InterPro" id="IPR011008">
    <property type="entry name" value="Dimeric_a/b-barrel"/>
</dbReference>
<keyword evidence="3" id="KW-1185">Reference proteome</keyword>
<dbReference type="PROSITE" id="PS51725">
    <property type="entry name" value="ABM"/>
    <property type="match status" value="1"/>
</dbReference>
<dbReference type="Gene3D" id="3.30.70.100">
    <property type="match status" value="1"/>
</dbReference>
<dbReference type="InterPro" id="IPR007138">
    <property type="entry name" value="ABM_dom"/>
</dbReference>
<evidence type="ECO:0000313" key="2">
    <source>
        <dbReference type="EMBL" id="QHT65464.1"/>
    </source>
</evidence>
<dbReference type="AlphaFoldDB" id="A0A6C0GC86"/>
<dbReference type="RefSeq" id="WP_162441551.1">
    <property type="nucleotide sequence ID" value="NZ_CP048222.1"/>
</dbReference>
<organism evidence="2 3">
    <name type="scientific">Rhodocytophaga rosea</name>
    <dbReference type="NCBI Taxonomy" id="2704465"/>
    <lineage>
        <taxon>Bacteria</taxon>
        <taxon>Pseudomonadati</taxon>
        <taxon>Bacteroidota</taxon>
        <taxon>Cytophagia</taxon>
        <taxon>Cytophagales</taxon>
        <taxon>Rhodocytophagaceae</taxon>
        <taxon>Rhodocytophaga</taxon>
    </lineage>
</organism>
<reference evidence="2 3" key="1">
    <citation type="submission" date="2020-01" db="EMBL/GenBank/DDBJ databases">
        <authorList>
            <person name="Kim M.K."/>
        </authorList>
    </citation>
    <scope>NUCLEOTIDE SEQUENCE [LARGE SCALE GENOMIC DNA]</scope>
    <source>
        <strain evidence="2 3">172606-1</strain>
    </source>
</reference>
<evidence type="ECO:0000259" key="1">
    <source>
        <dbReference type="PROSITE" id="PS51725"/>
    </source>
</evidence>
<sequence>MILELATIDIKEGTNAEFEQSLQQAQFVISKSKGYIGHQFQKCLEQHNRYVLLIRWETLEDHTKGFRESDLFKEWRALIGPFFDKAPVVQHYELKFEM</sequence>
<dbReference type="GO" id="GO:0004497">
    <property type="term" value="F:monooxygenase activity"/>
    <property type="evidence" value="ECO:0007669"/>
    <property type="project" value="UniProtKB-KW"/>
</dbReference>
<keyword evidence="2" id="KW-0503">Monooxygenase</keyword>
<dbReference type="EMBL" id="CP048222">
    <property type="protein sequence ID" value="QHT65464.1"/>
    <property type="molecule type" value="Genomic_DNA"/>
</dbReference>
<proteinExistence type="predicted"/>
<dbReference type="Pfam" id="PF03992">
    <property type="entry name" value="ABM"/>
    <property type="match status" value="1"/>
</dbReference>
<feature type="domain" description="ABM" evidence="1">
    <location>
        <begin position="2"/>
        <end position="92"/>
    </location>
</feature>
<gene>
    <name evidence="2" type="ORF">GXP67_01625</name>
</gene>
<protein>
    <submittedName>
        <fullName evidence="2">Antibiotic biosynthesis monooxygenase</fullName>
    </submittedName>
</protein>
<dbReference type="KEGG" id="rhoz:GXP67_01625"/>
<accession>A0A6C0GC86</accession>